<dbReference type="EMBL" id="BGZK01003414">
    <property type="protein sequence ID" value="GBP01052.1"/>
    <property type="molecule type" value="Genomic_DNA"/>
</dbReference>
<sequence length="77" mass="8767">MVGKNHRSSRVKSTIDTSNISHQRSDWDYKRRRLNDEILHADDDNRRAAVYGAAVTQTTRKTDGRSRCATDAVYALS</sequence>
<accession>A0A4C1SFZ8</accession>
<organism evidence="2 3">
    <name type="scientific">Eumeta variegata</name>
    <name type="common">Bagworm moth</name>
    <name type="synonym">Eumeta japonica</name>
    <dbReference type="NCBI Taxonomy" id="151549"/>
    <lineage>
        <taxon>Eukaryota</taxon>
        <taxon>Metazoa</taxon>
        <taxon>Ecdysozoa</taxon>
        <taxon>Arthropoda</taxon>
        <taxon>Hexapoda</taxon>
        <taxon>Insecta</taxon>
        <taxon>Pterygota</taxon>
        <taxon>Neoptera</taxon>
        <taxon>Endopterygota</taxon>
        <taxon>Lepidoptera</taxon>
        <taxon>Glossata</taxon>
        <taxon>Ditrysia</taxon>
        <taxon>Tineoidea</taxon>
        <taxon>Psychidae</taxon>
        <taxon>Oiketicinae</taxon>
        <taxon>Eumeta</taxon>
    </lineage>
</organism>
<comment type="caution">
    <text evidence="2">The sequence shown here is derived from an EMBL/GenBank/DDBJ whole genome shotgun (WGS) entry which is preliminary data.</text>
</comment>
<evidence type="ECO:0000313" key="2">
    <source>
        <dbReference type="EMBL" id="GBP01052.1"/>
    </source>
</evidence>
<dbReference type="AlphaFoldDB" id="A0A4C1SFZ8"/>
<protein>
    <submittedName>
        <fullName evidence="2">Uncharacterized protein</fullName>
    </submittedName>
</protein>
<reference evidence="2 3" key="1">
    <citation type="journal article" date="2019" name="Commun. Biol.">
        <title>The bagworm genome reveals a unique fibroin gene that provides high tensile strength.</title>
        <authorList>
            <person name="Kono N."/>
            <person name="Nakamura H."/>
            <person name="Ohtoshi R."/>
            <person name="Tomita M."/>
            <person name="Numata K."/>
            <person name="Arakawa K."/>
        </authorList>
    </citation>
    <scope>NUCLEOTIDE SEQUENCE [LARGE SCALE GENOMIC DNA]</scope>
</reference>
<proteinExistence type="predicted"/>
<evidence type="ECO:0000256" key="1">
    <source>
        <dbReference type="SAM" id="MobiDB-lite"/>
    </source>
</evidence>
<dbReference type="Proteomes" id="UP000299102">
    <property type="component" value="Unassembled WGS sequence"/>
</dbReference>
<keyword evidence="3" id="KW-1185">Reference proteome</keyword>
<name>A0A4C1SFZ8_EUMVA</name>
<evidence type="ECO:0000313" key="3">
    <source>
        <dbReference type="Proteomes" id="UP000299102"/>
    </source>
</evidence>
<feature type="region of interest" description="Disordered" evidence="1">
    <location>
        <begin position="1"/>
        <end position="24"/>
    </location>
</feature>
<feature type="compositionally biased region" description="Polar residues" evidence="1">
    <location>
        <begin position="11"/>
        <end position="22"/>
    </location>
</feature>
<gene>
    <name evidence="2" type="ORF">EVAR_101116_1</name>
</gene>
<feature type="compositionally biased region" description="Basic residues" evidence="1">
    <location>
        <begin position="1"/>
        <end position="10"/>
    </location>
</feature>